<dbReference type="InterPro" id="IPR011051">
    <property type="entry name" value="RmlC_Cupin_sf"/>
</dbReference>
<evidence type="ECO:0000256" key="1">
    <source>
        <dbReference type="ARBA" id="ARBA00023015"/>
    </source>
</evidence>
<keyword evidence="7" id="KW-1185">Reference proteome</keyword>
<dbReference type="RefSeq" id="WP_284307119.1">
    <property type="nucleotide sequence ID" value="NZ_BSPB01000006.1"/>
</dbReference>
<evidence type="ECO:0000256" key="4">
    <source>
        <dbReference type="SAM" id="MobiDB-lite"/>
    </source>
</evidence>
<evidence type="ECO:0000313" key="7">
    <source>
        <dbReference type="Proteomes" id="UP001156903"/>
    </source>
</evidence>
<dbReference type="PRINTS" id="PR00032">
    <property type="entry name" value="HTHARAC"/>
</dbReference>
<protein>
    <submittedName>
        <fullName evidence="6">AraC family transcriptional regulator</fullName>
    </submittedName>
</protein>
<gene>
    <name evidence="6" type="ORF">GCM10007935_12490</name>
</gene>
<dbReference type="PANTHER" id="PTHR43280">
    <property type="entry name" value="ARAC-FAMILY TRANSCRIPTIONAL REGULATOR"/>
    <property type="match status" value="1"/>
</dbReference>
<name>A0ABQ6C285_9BURK</name>
<evidence type="ECO:0000256" key="2">
    <source>
        <dbReference type="ARBA" id="ARBA00023125"/>
    </source>
</evidence>
<feature type="domain" description="HTH araC/xylS-type" evidence="5">
    <location>
        <begin position="207"/>
        <end position="305"/>
    </location>
</feature>
<sequence>MAATASRRPSSTATRRPVAAIPRFALYGEAARPGEELLHIEEVQSRSRLYHWEIDAHVHQGLYQILWIGAGEAEVMLDEWRARVQGPAAIVVPPGVVHGFRFEPETQGRVLTLSARFLVEGEFEGIGAAFRSLFMAPGVLHFSEDDGEAQRLNVQLAELSAEFALPGAADAPVLRWLARAVVWRLARASDQGQREGGESRAHRALFTRFLLLVEQHFLAHWPMERYASRLGLSTQRLNRLVRGERGCTALELVHERLTREACRRLIYVAAPAASLALELGFEDPAYFSRFFRRRTGASPQQWRRAHAEGRVQAEPAPEGAGPGS</sequence>
<dbReference type="Pfam" id="PF12833">
    <property type="entry name" value="HTH_18"/>
    <property type="match status" value="1"/>
</dbReference>
<dbReference type="InterPro" id="IPR014710">
    <property type="entry name" value="RmlC-like_jellyroll"/>
</dbReference>
<dbReference type="Proteomes" id="UP001156903">
    <property type="component" value="Unassembled WGS sequence"/>
</dbReference>
<dbReference type="InterPro" id="IPR018060">
    <property type="entry name" value="HTH_AraC"/>
</dbReference>
<organism evidence="6 7">
    <name type="scientific">Hydrogenophaga electricum</name>
    <dbReference type="NCBI Taxonomy" id="1230953"/>
    <lineage>
        <taxon>Bacteria</taxon>
        <taxon>Pseudomonadati</taxon>
        <taxon>Pseudomonadota</taxon>
        <taxon>Betaproteobacteria</taxon>
        <taxon>Burkholderiales</taxon>
        <taxon>Comamonadaceae</taxon>
        <taxon>Hydrogenophaga</taxon>
    </lineage>
</organism>
<dbReference type="Gene3D" id="1.10.10.60">
    <property type="entry name" value="Homeodomain-like"/>
    <property type="match status" value="1"/>
</dbReference>
<dbReference type="SUPFAM" id="SSF46689">
    <property type="entry name" value="Homeodomain-like"/>
    <property type="match status" value="1"/>
</dbReference>
<keyword evidence="1" id="KW-0805">Transcription regulation</keyword>
<dbReference type="EMBL" id="BSPB01000006">
    <property type="protein sequence ID" value="GLS13819.1"/>
    <property type="molecule type" value="Genomic_DNA"/>
</dbReference>
<dbReference type="InterPro" id="IPR020449">
    <property type="entry name" value="Tscrpt_reg_AraC-type_HTH"/>
</dbReference>
<dbReference type="PROSITE" id="PS01124">
    <property type="entry name" value="HTH_ARAC_FAMILY_2"/>
    <property type="match status" value="1"/>
</dbReference>
<reference evidence="7" key="1">
    <citation type="journal article" date="2019" name="Int. J. Syst. Evol. Microbiol.">
        <title>The Global Catalogue of Microorganisms (GCM) 10K type strain sequencing project: providing services to taxonomists for standard genome sequencing and annotation.</title>
        <authorList>
            <consortium name="The Broad Institute Genomics Platform"/>
            <consortium name="The Broad Institute Genome Sequencing Center for Infectious Disease"/>
            <person name="Wu L."/>
            <person name="Ma J."/>
        </authorList>
    </citation>
    <scope>NUCLEOTIDE SEQUENCE [LARGE SCALE GENOMIC DNA]</scope>
    <source>
        <strain evidence="7">NBRC 109341</strain>
    </source>
</reference>
<dbReference type="InterPro" id="IPR047264">
    <property type="entry name" value="Cupin_HpaA-like_N"/>
</dbReference>
<evidence type="ECO:0000259" key="5">
    <source>
        <dbReference type="PROSITE" id="PS01124"/>
    </source>
</evidence>
<feature type="region of interest" description="Disordered" evidence="4">
    <location>
        <begin position="300"/>
        <end position="324"/>
    </location>
</feature>
<comment type="caution">
    <text evidence="6">The sequence shown here is derived from an EMBL/GenBank/DDBJ whole genome shotgun (WGS) entry which is preliminary data.</text>
</comment>
<dbReference type="PANTHER" id="PTHR43280:SF32">
    <property type="entry name" value="TRANSCRIPTIONAL REGULATORY PROTEIN"/>
    <property type="match status" value="1"/>
</dbReference>
<evidence type="ECO:0000256" key="3">
    <source>
        <dbReference type="ARBA" id="ARBA00023163"/>
    </source>
</evidence>
<proteinExistence type="predicted"/>
<dbReference type="CDD" id="cd06999">
    <property type="entry name" value="cupin_HpaA-like_N"/>
    <property type="match status" value="1"/>
</dbReference>
<keyword evidence="2" id="KW-0238">DNA-binding</keyword>
<evidence type="ECO:0000313" key="6">
    <source>
        <dbReference type="EMBL" id="GLS13819.1"/>
    </source>
</evidence>
<dbReference type="SUPFAM" id="SSF51182">
    <property type="entry name" value="RmlC-like cupins"/>
    <property type="match status" value="1"/>
</dbReference>
<keyword evidence="3" id="KW-0804">Transcription</keyword>
<dbReference type="InterPro" id="IPR009057">
    <property type="entry name" value="Homeodomain-like_sf"/>
</dbReference>
<dbReference type="Gene3D" id="2.60.120.10">
    <property type="entry name" value="Jelly Rolls"/>
    <property type="match status" value="1"/>
</dbReference>
<accession>A0ABQ6C285</accession>
<dbReference type="SMART" id="SM00342">
    <property type="entry name" value="HTH_ARAC"/>
    <property type="match status" value="1"/>
</dbReference>